<dbReference type="Proteomes" id="UP000193689">
    <property type="component" value="Unassembled WGS sequence"/>
</dbReference>
<feature type="domain" description="GPI inositol-deacylase winged helix" evidence="2">
    <location>
        <begin position="226"/>
        <end position="300"/>
    </location>
</feature>
<organism evidence="4 5">
    <name type="scientific">Pseudomassariella vexata</name>
    <dbReference type="NCBI Taxonomy" id="1141098"/>
    <lineage>
        <taxon>Eukaryota</taxon>
        <taxon>Fungi</taxon>
        <taxon>Dikarya</taxon>
        <taxon>Ascomycota</taxon>
        <taxon>Pezizomycotina</taxon>
        <taxon>Sordariomycetes</taxon>
        <taxon>Xylariomycetidae</taxon>
        <taxon>Amphisphaeriales</taxon>
        <taxon>Pseudomassariaceae</taxon>
        <taxon>Pseudomassariella</taxon>
    </lineage>
</organism>
<dbReference type="AlphaFoldDB" id="A0A1Y2E023"/>
<evidence type="ECO:0000313" key="4">
    <source>
        <dbReference type="EMBL" id="ORY64881.1"/>
    </source>
</evidence>
<dbReference type="PANTHER" id="PTHR10039:SF14">
    <property type="entry name" value="NACHT DOMAIN-CONTAINING PROTEIN"/>
    <property type="match status" value="1"/>
</dbReference>
<dbReference type="InterPro" id="IPR056884">
    <property type="entry name" value="NPHP3-like_N"/>
</dbReference>
<evidence type="ECO:0000259" key="3">
    <source>
        <dbReference type="Pfam" id="PF24883"/>
    </source>
</evidence>
<evidence type="ECO:0008006" key="6">
    <source>
        <dbReference type="Google" id="ProtNLM"/>
    </source>
</evidence>
<dbReference type="GeneID" id="63772040"/>
<dbReference type="InterPro" id="IPR054471">
    <property type="entry name" value="GPIID_WHD"/>
</dbReference>
<evidence type="ECO:0000259" key="2">
    <source>
        <dbReference type="Pfam" id="PF22939"/>
    </source>
</evidence>
<dbReference type="InParanoid" id="A0A1Y2E023"/>
<feature type="non-terminal residue" evidence="4">
    <location>
        <position position="374"/>
    </location>
</feature>
<gene>
    <name evidence="4" type="ORF">BCR38DRAFT_340958</name>
</gene>
<keyword evidence="5" id="KW-1185">Reference proteome</keyword>
<name>A0A1Y2E023_9PEZI</name>
<dbReference type="STRING" id="1141098.A0A1Y2E023"/>
<dbReference type="Pfam" id="PF22939">
    <property type="entry name" value="WHD_GPIID"/>
    <property type="match status" value="1"/>
</dbReference>
<protein>
    <recommendedName>
        <fullName evidence="6">NACHT domain-containing protein</fullName>
    </recommendedName>
</protein>
<keyword evidence="1" id="KW-0677">Repeat</keyword>
<dbReference type="OrthoDB" id="626167at2759"/>
<sequence>MYFFCDSSFEKRKTATGVIRGLLYQLVKQYPALLKYVLPQYHERGADLFTSFDALWTIFMNAVADTATGQKYCIIDALDECDQESQNTLLRQFQESFDPKSSSGHTLSIRMLITSRPYPEIREYLGGFAKKDLASFPEAVLDIRKFIESKMADLQQRKSYTDKVKEKAAQLLETKAEGTFLWVGMACKELDPVASKDAVKILEDLPRGLLQLYGDLLNKAFKLEGKRQTIERILNVVAVSLRPLTILELAEACQLHQGQEEKERVQFTIEEVESCRMLVVVQDTTVVLLHQSVKDFLFEYDIKQLEAHANLAYRCIEYLSTQFHLEEDDLASDRFLSYSTDFWPEHAKRADYVFHVKDAQAEFFSLDSKYLEAW</sequence>
<dbReference type="Pfam" id="PF24883">
    <property type="entry name" value="NPHP3_N"/>
    <property type="match status" value="1"/>
</dbReference>
<feature type="domain" description="Nephrocystin 3-like N-terminal" evidence="3">
    <location>
        <begin position="2"/>
        <end position="116"/>
    </location>
</feature>
<proteinExistence type="predicted"/>
<evidence type="ECO:0000313" key="5">
    <source>
        <dbReference type="Proteomes" id="UP000193689"/>
    </source>
</evidence>
<dbReference type="RefSeq" id="XP_040716033.1">
    <property type="nucleotide sequence ID" value="XM_040855828.1"/>
</dbReference>
<reference evidence="4 5" key="1">
    <citation type="submission" date="2016-07" db="EMBL/GenBank/DDBJ databases">
        <title>Pervasive Adenine N6-methylation of Active Genes in Fungi.</title>
        <authorList>
            <consortium name="DOE Joint Genome Institute"/>
            <person name="Mondo S.J."/>
            <person name="Dannebaum R.O."/>
            <person name="Kuo R.C."/>
            <person name="Labutti K."/>
            <person name="Haridas S."/>
            <person name="Kuo A."/>
            <person name="Salamov A."/>
            <person name="Ahrendt S.R."/>
            <person name="Lipzen A."/>
            <person name="Sullivan W."/>
            <person name="Andreopoulos W.B."/>
            <person name="Clum A."/>
            <person name="Lindquist E."/>
            <person name="Daum C."/>
            <person name="Ramamoorthy G.K."/>
            <person name="Gryganskyi A."/>
            <person name="Culley D."/>
            <person name="Magnuson J.K."/>
            <person name="James T.Y."/>
            <person name="O'Malley M.A."/>
            <person name="Stajich J.E."/>
            <person name="Spatafora J.W."/>
            <person name="Visel A."/>
            <person name="Grigoriev I.V."/>
        </authorList>
    </citation>
    <scope>NUCLEOTIDE SEQUENCE [LARGE SCALE GENOMIC DNA]</scope>
    <source>
        <strain evidence="4 5">CBS 129021</strain>
    </source>
</reference>
<dbReference type="EMBL" id="MCFJ01000006">
    <property type="protein sequence ID" value="ORY64881.1"/>
    <property type="molecule type" value="Genomic_DNA"/>
</dbReference>
<comment type="caution">
    <text evidence="4">The sequence shown here is derived from an EMBL/GenBank/DDBJ whole genome shotgun (WGS) entry which is preliminary data.</text>
</comment>
<evidence type="ECO:0000256" key="1">
    <source>
        <dbReference type="ARBA" id="ARBA00022737"/>
    </source>
</evidence>
<accession>A0A1Y2E023</accession>
<dbReference type="PANTHER" id="PTHR10039">
    <property type="entry name" value="AMELOGENIN"/>
    <property type="match status" value="1"/>
</dbReference>